<dbReference type="HOGENOM" id="CLU_2797946_0_0_1"/>
<dbReference type="Gramene" id="OBART11G12270.1">
    <property type="protein sequence ID" value="OBART11G12270.1"/>
    <property type="gene ID" value="OBART11G12270"/>
</dbReference>
<sequence length="68" mass="7692">MKNWLRAHRKKIKEALQYISSSLTAERETKGLAGHQEGAGHGTYGMKRALPVVGDVGLTFRRFQKSHR</sequence>
<accession>A0A0D3HLF7</accession>
<protein>
    <submittedName>
        <fullName evidence="1">Uncharacterized protein</fullName>
    </submittedName>
</protein>
<reference evidence="1" key="2">
    <citation type="submission" date="2015-03" db="UniProtKB">
        <authorList>
            <consortium name="EnsemblPlants"/>
        </authorList>
    </citation>
    <scope>IDENTIFICATION</scope>
</reference>
<evidence type="ECO:0000313" key="1">
    <source>
        <dbReference type="EnsemblPlants" id="OBART11G12270.1"/>
    </source>
</evidence>
<dbReference type="PaxDb" id="65489-OBART11G12270.1"/>
<dbReference type="Proteomes" id="UP000026960">
    <property type="component" value="Chromosome 11"/>
</dbReference>
<dbReference type="AlphaFoldDB" id="A0A0D3HLF7"/>
<reference evidence="1" key="1">
    <citation type="journal article" date="2009" name="Rice">
        <title>De Novo Next Generation Sequencing of Plant Genomes.</title>
        <authorList>
            <person name="Rounsley S."/>
            <person name="Marri P.R."/>
            <person name="Yu Y."/>
            <person name="He R."/>
            <person name="Sisneros N."/>
            <person name="Goicoechea J.L."/>
            <person name="Lee S.J."/>
            <person name="Angelova A."/>
            <person name="Kudrna D."/>
            <person name="Luo M."/>
            <person name="Affourtit J."/>
            <person name="Desany B."/>
            <person name="Knight J."/>
            <person name="Niazi F."/>
            <person name="Egholm M."/>
            <person name="Wing R.A."/>
        </authorList>
    </citation>
    <scope>NUCLEOTIDE SEQUENCE [LARGE SCALE GENOMIC DNA]</scope>
    <source>
        <strain evidence="1">cv. IRGC 105608</strain>
    </source>
</reference>
<organism evidence="1">
    <name type="scientific">Oryza barthii</name>
    <dbReference type="NCBI Taxonomy" id="65489"/>
    <lineage>
        <taxon>Eukaryota</taxon>
        <taxon>Viridiplantae</taxon>
        <taxon>Streptophyta</taxon>
        <taxon>Embryophyta</taxon>
        <taxon>Tracheophyta</taxon>
        <taxon>Spermatophyta</taxon>
        <taxon>Magnoliopsida</taxon>
        <taxon>Liliopsida</taxon>
        <taxon>Poales</taxon>
        <taxon>Poaceae</taxon>
        <taxon>BOP clade</taxon>
        <taxon>Oryzoideae</taxon>
        <taxon>Oryzeae</taxon>
        <taxon>Oryzinae</taxon>
        <taxon>Oryza</taxon>
    </lineage>
</organism>
<dbReference type="EnsemblPlants" id="OBART11G12270.1">
    <property type="protein sequence ID" value="OBART11G12270.1"/>
    <property type="gene ID" value="OBART11G12270"/>
</dbReference>
<proteinExistence type="predicted"/>
<name>A0A0D3HLF7_9ORYZ</name>
<evidence type="ECO:0000313" key="2">
    <source>
        <dbReference type="Proteomes" id="UP000026960"/>
    </source>
</evidence>
<keyword evidence="2" id="KW-1185">Reference proteome</keyword>